<evidence type="ECO:0000256" key="1">
    <source>
        <dbReference type="SAM" id="MobiDB-lite"/>
    </source>
</evidence>
<reference evidence="2" key="1">
    <citation type="submission" date="2021-01" db="EMBL/GenBank/DDBJ databases">
        <authorList>
            <person name="Corre E."/>
            <person name="Pelletier E."/>
            <person name="Niang G."/>
            <person name="Scheremetjew M."/>
            <person name="Finn R."/>
            <person name="Kale V."/>
            <person name="Holt S."/>
            <person name="Cochrane G."/>
            <person name="Meng A."/>
            <person name="Brown T."/>
            <person name="Cohen L."/>
        </authorList>
    </citation>
    <scope>NUCLEOTIDE SEQUENCE</scope>
    <source>
        <strain evidence="2">CCMP441</strain>
    </source>
</reference>
<dbReference type="EMBL" id="HBFK01007835">
    <property type="protein sequence ID" value="CAD8738240.1"/>
    <property type="molecule type" value="Transcribed_RNA"/>
</dbReference>
<organism evidence="2">
    <name type="scientific">Hemiselmis andersenii</name>
    <name type="common">Cryptophyte alga</name>
    <dbReference type="NCBI Taxonomy" id="464988"/>
    <lineage>
        <taxon>Eukaryota</taxon>
        <taxon>Cryptophyceae</taxon>
        <taxon>Cryptomonadales</taxon>
        <taxon>Hemiselmidaceae</taxon>
        <taxon>Hemiselmis</taxon>
    </lineage>
</organism>
<feature type="compositionally biased region" description="Acidic residues" evidence="1">
    <location>
        <begin position="90"/>
        <end position="99"/>
    </location>
</feature>
<evidence type="ECO:0000313" key="2">
    <source>
        <dbReference type="EMBL" id="CAD8738240.1"/>
    </source>
</evidence>
<feature type="compositionally biased region" description="Basic and acidic residues" evidence="1">
    <location>
        <begin position="70"/>
        <end position="79"/>
    </location>
</feature>
<gene>
    <name evidence="2" type="ORF">HAND1043_LOCUS4732</name>
</gene>
<proteinExistence type="predicted"/>
<accession>A0A6U5BBX1</accession>
<sequence>MVIQCANCNIMIEINTNVAEACGGSDDKWTATKAWVLQYCCTCAVPLAGWPQKNHDKWACRQCLDREGYEAPKEEETKRAASAASSTGTFDEDELKDDD</sequence>
<name>A0A6U5BBX1_HEMAN</name>
<dbReference type="AlphaFoldDB" id="A0A6U5BBX1"/>
<protein>
    <submittedName>
        <fullName evidence="2">Uncharacterized protein</fullName>
    </submittedName>
</protein>
<feature type="region of interest" description="Disordered" evidence="1">
    <location>
        <begin position="70"/>
        <end position="99"/>
    </location>
</feature>